<reference evidence="2" key="1">
    <citation type="journal article" date="2017" name="Cell">
        <title>Insights into land plant evolution garnered from the Marchantia polymorpha genome.</title>
        <authorList>
            <person name="Bowman J.L."/>
            <person name="Kohchi T."/>
            <person name="Yamato K.T."/>
            <person name="Jenkins J."/>
            <person name="Shu S."/>
            <person name="Ishizaki K."/>
            <person name="Yamaoka S."/>
            <person name="Nishihama R."/>
            <person name="Nakamura Y."/>
            <person name="Berger F."/>
            <person name="Adam C."/>
            <person name="Aki S.S."/>
            <person name="Althoff F."/>
            <person name="Araki T."/>
            <person name="Arteaga-Vazquez M.A."/>
            <person name="Balasubrmanian S."/>
            <person name="Barry K."/>
            <person name="Bauer D."/>
            <person name="Boehm C.R."/>
            <person name="Briginshaw L."/>
            <person name="Caballero-Perez J."/>
            <person name="Catarino B."/>
            <person name="Chen F."/>
            <person name="Chiyoda S."/>
            <person name="Chovatia M."/>
            <person name="Davies K.M."/>
            <person name="Delmans M."/>
            <person name="Demura T."/>
            <person name="Dierschke T."/>
            <person name="Dolan L."/>
            <person name="Dorantes-Acosta A.E."/>
            <person name="Eklund D.M."/>
            <person name="Florent S.N."/>
            <person name="Flores-Sandoval E."/>
            <person name="Fujiyama A."/>
            <person name="Fukuzawa H."/>
            <person name="Galik B."/>
            <person name="Grimanelli D."/>
            <person name="Grimwood J."/>
            <person name="Grossniklaus U."/>
            <person name="Hamada T."/>
            <person name="Haseloff J."/>
            <person name="Hetherington A.J."/>
            <person name="Higo A."/>
            <person name="Hirakawa Y."/>
            <person name="Hundley H.N."/>
            <person name="Ikeda Y."/>
            <person name="Inoue K."/>
            <person name="Inoue S.I."/>
            <person name="Ishida S."/>
            <person name="Jia Q."/>
            <person name="Kakita M."/>
            <person name="Kanazawa T."/>
            <person name="Kawai Y."/>
            <person name="Kawashima T."/>
            <person name="Kennedy M."/>
            <person name="Kinose K."/>
            <person name="Kinoshita T."/>
            <person name="Kohara Y."/>
            <person name="Koide E."/>
            <person name="Komatsu K."/>
            <person name="Kopischke S."/>
            <person name="Kubo M."/>
            <person name="Kyozuka J."/>
            <person name="Lagercrantz U."/>
            <person name="Lin S.S."/>
            <person name="Lindquist E."/>
            <person name="Lipzen A.M."/>
            <person name="Lu C.W."/>
            <person name="De Luna E."/>
            <person name="Martienssen R.A."/>
            <person name="Minamino N."/>
            <person name="Mizutani M."/>
            <person name="Mizutani M."/>
            <person name="Mochizuki N."/>
            <person name="Monte I."/>
            <person name="Mosher R."/>
            <person name="Nagasaki H."/>
            <person name="Nakagami H."/>
            <person name="Naramoto S."/>
            <person name="Nishitani K."/>
            <person name="Ohtani M."/>
            <person name="Okamoto T."/>
            <person name="Okumura M."/>
            <person name="Phillips J."/>
            <person name="Pollak B."/>
            <person name="Reinders A."/>
            <person name="Rovekamp M."/>
            <person name="Sano R."/>
            <person name="Sawa S."/>
            <person name="Schmid M.W."/>
            <person name="Shirakawa M."/>
            <person name="Solano R."/>
            <person name="Spunde A."/>
            <person name="Suetsugu N."/>
            <person name="Sugano S."/>
            <person name="Sugiyama A."/>
            <person name="Sun R."/>
            <person name="Suzuki Y."/>
            <person name="Takenaka M."/>
            <person name="Takezawa D."/>
            <person name="Tomogane H."/>
            <person name="Tsuzuki M."/>
            <person name="Ueda T."/>
            <person name="Umeda M."/>
            <person name="Ward J.M."/>
            <person name="Watanabe Y."/>
            <person name="Yazaki K."/>
            <person name="Yokoyama R."/>
            <person name="Yoshitake Y."/>
            <person name="Yotsui I."/>
            <person name="Zachgo S."/>
            <person name="Schmutz J."/>
        </authorList>
    </citation>
    <scope>NUCLEOTIDE SEQUENCE [LARGE SCALE GENOMIC DNA]</scope>
    <source>
        <strain evidence="2">Tak-1</strain>
    </source>
</reference>
<dbReference type="Gramene" id="Mp5g12570.1">
    <property type="protein sequence ID" value="Mp5g12570.1.cds1"/>
    <property type="gene ID" value="Mp5g12570"/>
</dbReference>
<name>A0A2R6WGW6_MARPO</name>
<evidence type="ECO:0000313" key="2">
    <source>
        <dbReference type="Proteomes" id="UP000244005"/>
    </source>
</evidence>
<dbReference type="Proteomes" id="UP000244005">
    <property type="component" value="Unassembled WGS sequence"/>
</dbReference>
<gene>
    <name evidence="1" type="ORF">MARPO_0092s0050</name>
</gene>
<organism evidence="1 2">
    <name type="scientific">Marchantia polymorpha</name>
    <name type="common">Common liverwort</name>
    <name type="synonym">Marchantia aquatica</name>
    <dbReference type="NCBI Taxonomy" id="3197"/>
    <lineage>
        <taxon>Eukaryota</taxon>
        <taxon>Viridiplantae</taxon>
        <taxon>Streptophyta</taxon>
        <taxon>Embryophyta</taxon>
        <taxon>Marchantiophyta</taxon>
        <taxon>Marchantiopsida</taxon>
        <taxon>Marchantiidae</taxon>
        <taxon>Marchantiales</taxon>
        <taxon>Marchantiaceae</taxon>
        <taxon>Marchantia</taxon>
    </lineage>
</organism>
<dbReference type="EMBL" id="KZ772764">
    <property type="protein sequence ID" value="PTQ33089.1"/>
    <property type="molecule type" value="Genomic_DNA"/>
</dbReference>
<keyword evidence="2" id="KW-1185">Reference proteome</keyword>
<accession>A0A2R6WGW6</accession>
<dbReference type="AlphaFoldDB" id="A0A2R6WGW6"/>
<evidence type="ECO:0000313" key="1">
    <source>
        <dbReference type="EMBL" id="PTQ33089.1"/>
    </source>
</evidence>
<sequence length="88" mass="10195">MILNEDREARTLWLWDGTGRDGRQDRRRYHRERLLRRLIPTAGRQRLGSRFDEVRCSDGISNSLSPAFHMSTRIGALCSSTDIHLAGR</sequence>
<proteinExistence type="predicted"/>
<protein>
    <submittedName>
        <fullName evidence="1">Uncharacterized protein</fullName>
    </submittedName>
</protein>